<keyword evidence="2" id="KW-0812">Transmembrane</keyword>
<evidence type="ECO:0000313" key="3">
    <source>
        <dbReference type="EMBL" id="MEQ7848176.1"/>
    </source>
</evidence>
<proteinExistence type="predicted"/>
<organism evidence="3 4">
    <name type="scientific">Nocardioides kribbensis</name>
    <dbReference type="NCBI Taxonomy" id="305517"/>
    <lineage>
        <taxon>Bacteria</taxon>
        <taxon>Bacillati</taxon>
        <taxon>Actinomycetota</taxon>
        <taxon>Actinomycetes</taxon>
        <taxon>Propionibacteriales</taxon>
        <taxon>Nocardioidaceae</taxon>
        <taxon>Nocardioides</taxon>
    </lineage>
</organism>
<accession>A0ABV1P094</accession>
<keyword evidence="2" id="KW-1133">Transmembrane helix</keyword>
<evidence type="ECO:0000256" key="1">
    <source>
        <dbReference type="SAM" id="MobiDB-lite"/>
    </source>
</evidence>
<comment type="caution">
    <text evidence="3">The sequence shown here is derived from an EMBL/GenBank/DDBJ whole genome shotgun (WGS) entry which is preliminary data.</text>
</comment>
<evidence type="ECO:0000313" key="4">
    <source>
        <dbReference type="Proteomes" id="UP001482520"/>
    </source>
</evidence>
<reference evidence="3 4" key="1">
    <citation type="submission" date="2024-02" db="EMBL/GenBank/DDBJ databases">
        <title>Full genome sequence of Nocardioides kribbensis.</title>
        <authorList>
            <person name="Poletto B.L."/>
            <person name="Silva G."/>
            <person name="Galante D."/>
            <person name="Campos K.R."/>
            <person name="Santos M.B.N."/>
            <person name="Sacchi C.T."/>
        </authorList>
    </citation>
    <scope>NUCLEOTIDE SEQUENCE [LARGE SCALE GENOMIC DNA]</scope>
    <source>
        <strain evidence="3 4">O4R</strain>
    </source>
</reference>
<sequence>MTDQAKTPAGNRARWLVPAAVLVLLVVVGGVILLIGLLQGDDTDLDPPTPVEEQSSSALALPVDPAPVG</sequence>
<keyword evidence="2" id="KW-0472">Membrane</keyword>
<feature type="transmembrane region" description="Helical" evidence="2">
    <location>
        <begin position="15"/>
        <end position="38"/>
    </location>
</feature>
<dbReference type="Proteomes" id="UP001482520">
    <property type="component" value="Unassembled WGS sequence"/>
</dbReference>
<name>A0ABV1P094_9ACTN</name>
<dbReference type="EMBL" id="JBEGDP010000014">
    <property type="protein sequence ID" value="MEQ7848176.1"/>
    <property type="molecule type" value="Genomic_DNA"/>
</dbReference>
<feature type="region of interest" description="Disordered" evidence="1">
    <location>
        <begin position="42"/>
        <end position="69"/>
    </location>
</feature>
<evidence type="ECO:0000256" key="2">
    <source>
        <dbReference type="SAM" id="Phobius"/>
    </source>
</evidence>
<keyword evidence="4" id="KW-1185">Reference proteome</keyword>
<protein>
    <submittedName>
        <fullName evidence="3">Uncharacterized protein</fullName>
    </submittedName>
</protein>
<dbReference type="RefSeq" id="WP_349498564.1">
    <property type="nucleotide sequence ID" value="NZ_JBEFCW010000064.1"/>
</dbReference>
<gene>
    <name evidence="3" type="ORF">V6R90_12900</name>
</gene>